<organism evidence="1 2">
    <name type="scientific">Paenibacillus physcomitrellae</name>
    <dbReference type="NCBI Taxonomy" id="1619311"/>
    <lineage>
        <taxon>Bacteria</taxon>
        <taxon>Bacillati</taxon>
        <taxon>Bacillota</taxon>
        <taxon>Bacilli</taxon>
        <taxon>Bacillales</taxon>
        <taxon>Paenibacillaceae</taxon>
        <taxon>Paenibacillus</taxon>
    </lineage>
</organism>
<reference evidence="2" key="1">
    <citation type="journal article" date="2019" name="Int. J. Syst. Evol. Microbiol.">
        <title>The Global Catalogue of Microorganisms (GCM) 10K type strain sequencing project: providing services to taxonomists for standard genome sequencing and annotation.</title>
        <authorList>
            <consortium name="The Broad Institute Genomics Platform"/>
            <consortium name="The Broad Institute Genome Sequencing Center for Infectious Disease"/>
            <person name="Wu L."/>
            <person name="Ma J."/>
        </authorList>
    </citation>
    <scope>NUCLEOTIDE SEQUENCE [LARGE SCALE GENOMIC DNA]</scope>
    <source>
        <strain evidence="2">CGMCC 1.15044</strain>
    </source>
</reference>
<evidence type="ECO:0008006" key="3">
    <source>
        <dbReference type="Google" id="ProtNLM"/>
    </source>
</evidence>
<gene>
    <name evidence="1" type="ORF">GCM10010917_43580</name>
</gene>
<comment type="caution">
    <text evidence="1">The sequence shown here is derived from an EMBL/GenBank/DDBJ whole genome shotgun (WGS) entry which is preliminary data.</text>
</comment>
<keyword evidence="2" id="KW-1185">Reference proteome</keyword>
<protein>
    <recommendedName>
        <fullName evidence="3">Tn3 transposase DDE domain-containing protein</fullName>
    </recommendedName>
</protein>
<evidence type="ECO:0000313" key="2">
    <source>
        <dbReference type="Proteomes" id="UP000609323"/>
    </source>
</evidence>
<proteinExistence type="predicted"/>
<evidence type="ECO:0000313" key="1">
    <source>
        <dbReference type="EMBL" id="GGA53959.1"/>
    </source>
</evidence>
<sequence length="66" mass="7315">MTPDGRIFPTIDEGIQYLGEISISLGNMNQALAHSIGYYRLKRGVKDSPDVYLTSPLPPTPFPDIH</sequence>
<accession>A0ABQ1GZQ3</accession>
<name>A0ABQ1GZQ3_9BACL</name>
<dbReference type="Proteomes" id="UP000609323">
    <property type="component" value="Unassembled WGS sequence"/>
</dbReference>
<dbReference type="EMBL" id="BMHF01000068">
    <property type="protein sequence ID" value="GGA53959.1"/>
    <property type="molecule type" value="Genomic_DNA"/>
</dbReference>